<dbReference type="Pfam" id="PF00306">
    <property type="entry name" value="ATP-synt_ab_C"/>
    <property type="match status" value="1"/>
</dbReference>
<reference evidence="2" key="1">
    <citation type="journal article" date="2015" name="Nature">
        <title>Complex archaea that bridge the gap between prokaryotes and eukaryotes.</title>
        <authorList>
            <person name="Spang A."/>
            <person name="Saw J.H."/>
            <person name="Jorgensen S.L."/>
            <person name="Zaremba-Niedzwiedzka K."/>
            <person name="Martijn J."/>
            <person name="Lind A.E."/>
            <person name="van Eijk R."/>
            <person name="Schleper C."/>
            <person name="Guy L."/>
            <person name="Ettema T.J."/>
        </authorList>
    </citation>
    <scope>NUCLEOTIDE SEQUENCE</scope>
</reference>
<evidence type="ECO:0000313" key="2">
    <source>
        <dbReference type="EMBL" id="KKN85025.1"/>
    </source>
</evidence>
<dbReference type="EMBL" id="LAZR01000164">
    <property type="protein sequence ID" value="KKN85025.1"/>
    <property type="molecule type" value="Genomic_DNA"/>
</dbReference>
<organism evidence="2">
    <name type="scientific">marine sediment metagenome</name>
    <dbReference type="NCBI Taxonomy" id="412755"/>
    <lineage>
        <taxon>unclassified sequences</taxon>
        <taxon>metagenomes</taxon>
        <taxon>ecological metagenomes</taxon>
    </lineage>
</organism>
<dbReference type="GO" id="GO:0015986">
    <property type="term" value="P:proton motive force-driven ATP synthesis"/>
    <property type="evidence" value="ECO:0007669"/>
    <property type="project" value="InterPro"/>
</dbReference>
<feature type="domain" description="ATP synthase alpha subunit C-terminal" evidence="1">
    <location>
        <begin position="1"/>
        <end position="57"/>
    </location>
</feature>
<dbReference type="InterPro" id="IPR000793">
    <property type="entry name" value="ATP_synth_asu_C"/>
</dbReference>
<accession>A0A0F9TVF7</accession>
<comment type="caution">
    <text evidence="2">The sequence shown here is derived from an EMBL/GenBank/DDBJ whole genome shotgun (WGS) entry which is preliminary data.</text>
</comment>
<sequence>TTGYLDQVPVKDVGRFEQGLLNHLRTKHRELLDWITNEDPKIKGDAADRIKAALDEFAADFA</sequence>
<proteinExistence type="predicted"/>
<evidence type="ECO:0000259" key="1">
    <source>
        <dbReference type="Pfam" id="PF00306"/>
    </source>
</evidence>
<feature type="non-terminal residue" evidence="2">
    <location>
        <position position="1"/>
    </location>
</feature>
<gene>
    <name evidence="2" type="ORF">LCGC14_0283940</name>
</gene>
<dbReference type="AlphaFoldDB" id="A0A0F9TVF7"/>
<dbReference type="Gene3D" id="1.20.150.20">
    <property type="entry name" value="ATP synthase alpha/beta chain, C-terminal domain"/>
    <property type="match status" value="1"/>
</dbReference>
<dbReference type="InterPro" id="IPR038376">
    <property type="entry name" value="ATP_synth_asu_C_sf"/>
</dbReference>
<name>A0A0F9TVF7_9ZZZZ</name>
<protein>
    <recommendedName>
        <fullName evidence="1">ATP synthase alpha subunit C-terminal domain-containing protein</fullName>
    </recommendedName>
</protein>
<dbReference type="SUPFAM" id="SSF47917">
    <property type="entry name" value="C-terminal domain of alpha and beta subunits of F1 ATP synthase"/>
    <property type="match status" value="1"/>
</dbReference>